<dbReference type="Gene3D" id="3.10.20.10">
    <property type="match status" value="2"/>
</dbReference>
<dbReference type="Pfam" id="PF07566">
    <property type="entry name" value="DUF1543"/>
    <property type="match status" value="2"/>
</dbReference>
<evidence type="ECO:0000313" key="4">
    <source>
        <dbReference type="Proteomes" id="UP000216411"/>
    </source>
</evidence>
<dbReference type="EMBL" id="QICS01000009">
    <property type="protein sequence ID" value="PXV87852.1"/>
    <property type="molecule type" value="Genomic_DNA"/>
</dbReference>
<keyword evidence="4" id="KW-1185">Reference proteome</keyword>
<organism evidence="3 4">
    <name type="scientific">Lachnotalea glycerini</name>
    <dbReference type="NCBI Taxonomy" id="1763509"/>
    <lineage>
        <taxon>Bacteria</taxon>
        <taxon>Bacillati</taxon>
        <taxon>Bacillota</taxon>
        <taxon>Clostridia</taxon>
        <taxon>Lachnospirales</taxon>
        <taxon>Lachnospiraceae</taxon>
        <taxon>Lachnotalea</taxon>
    </lineage>
</organism>
<evidence type="ECO:0000313" key="3">
    <source>
        <dbReference type="EMBL" id="RDY30252.1"/>
    </source>
</evidence>
<proteinExistence type="predicted"/>
<dbReference type="Proteomes" id="UP000216411">
    <property type="component" value="Unassembled WGS sequence"/>
</dbReference>
<gene>
    <name evidence="2" type="ORF">C8E03_109142</name>
    <name evidence="3" type="ORF">CG710_015675</name>
</gene>
<reference evidence="2 5" key="2">
    <citation type="submission" date="2018-05" db="EMBL/GenBank/DDBJ databases">
        <title>Genomic Encyclopedia of Type Strains, Phase IV (KMG-IV): sequencing the most valuable type-strain genomes for metagenomic binning, comparative biology and taxonomic classification.</title>
        <authorList>
            <person name="Goeker M."/>
        </authorList>
    </citation>
    <scope>NUCLEOTIDE SEQUENCE [LARGE SCALE GENOMIC DNA]</scope>
    <source>
        <strain evidence="2 5">DSM 28816</strain>
    </source>
</reference>
<comment type="caution">
    <text evidence="3">The sequence shown here is derived from an EMBL/GenBank/DDBJ whole genome shotgun (WGS) entry which is preliminary data.</text>
</comment>
<evidence type="ECO:0000313" key="2">
    <source>
        <dbReference type="EMBL" id="PXV87852.1"/>
    </source>
</evidence>
<feature type="domain" description="DUF1543" evidence="1">
    <location>
        <begin position="91"/>
        <end position="131"/>
    </location>
</feature>
<protein>
    <submittedName>
        <fullName evidence="3">DUF1543 domain-containing protein</fullName>
    </submittedName>
</protein>
<evidence type="ECO:0000313" key="5">
    <source>
        <dbReference type="Proteomes" id="UP000247523"/>
    </source>
</evidence>
<evidence type="ECO:0000259" key="1">
    <source>
        <dbReference type="Pfam" id="PF07566"/>
    </source>
</evidence>
<dbReference type="Proteomes" id="UP000247523">
    <property type="component" value="Unassembled WGS sequence"/>
</dbReference>
<dbReference type="InterPro" id="IPR011440">
    <property type="entry name" value="DUF1543"/>
</dbReference>
<dbReference type="AlphaFoldDB" id="A0A255IRU6"/>
<dbReference type="RefSeq" id="WP_094375947.1">
    <property type="nucleotide sequence ID" value="NZ_NOKA02000043.1"/>
</dbReference>
<reference evidence="3" key="3">
    <citation type="submission" date="2018-07" db="EMBL/GenBank/DDBJ databases">
        <authorList>
            <person name="Quirk P.G."/>
            <person name="Krulwich T.A."/>
        </authorList>
    </citation>
    <scope>NUCLEOTIDE SEQUENCE</scope>
    <source>
        <strain evidence="3">CCRI-19302</strain>
    </source>
</reference>
<dbReference type="EMBL" id="NOKA02000043">
    <property type="protein sequence ID" value="RDY30252.1"/>
    <property type="molecule type" value="Genomic_DNA"/>
</dbReference>
<sequence>MSKLFVIGIGGSISKANIEVHDVQLVIADSIENTYEILKEGWYGEHLHLDEHKVLAGADGHAIQIEDHPQKTELSLFFVNMGGYLKEMFGEQHEYGFFVAETEEVAKEKAKEELLKNVDDSHVDGIFKVDSRLKCVDGKKVYIHLIPDGKTYSLNPDWSGYKKLI</sequence>
<accession>A0A255IRU6</accession>
<dbReference type="OrthoDB" id="850243at2"/>
<reference evidence="3 4" key="1">
    <citation type="journal article" date="2017" name="Genome Announc.">
        <title>Draft Genome Sequence of a Sporulating and Motile Strain of Lachnotalea glycerini Isolated from Water in Quebec City, Canada.</title>
        <authorList>
            <person name="Maheux A.F."/>
            <person name="Boudreau D.K."/>
            <person name="Berube E."/>
            <person name="Boissinot M."/>
            <person name="Raymond F."/>
            <person name="Brodeur S."/>
            <person name="Corbeil J."/>
            <person name="Isabel S."/>
            <person name="Omar R.F."/>
            <person name="Bergeron M.G."/>
        </authorList>
    </citation>
    <scope>NUCLEOTIDE SEQUENCE [LARGE SCALE GENOMIC DNA]</scope>
    <source>
        <strain evidence="3 4">CCRI-19302</strain>
    </source>
</reference>
<name>A0A255IRU6_9FIRM</name>
<feature type="domain" description="DUF1543" evidence="1">
    <location>
        <begin position="16"/>
        <end position="64"/>
    </location>
</feature>